<feature type="transmembrane region" description="Helical" evidence="1">
    <location>
        <begin position="333"/>
        <end position="354"/>
    </location>
</feature>
<feature type="transmembrane region" description="Helical" evidence="1">
    <location>
        <begin position="303"/>
        <end position="321"/>
    </location>
</feature>
<dbReference type="AlphaFoldDB" id="A0A1F4VDG5"/>
<proteinExistence type="predicted"/>
<evidence type="ECO:0000313" key="4">
    <source>
        <dbReference type="Proteomes" id="UP000179005"/>
    </source>
</evidence>
<gene>
    <name evidence="3" type="ORF">A2797_01485</name>
</gene>
<evidence type="ECO:0000313" key="3">
    <source>
        <dbReference type="EMBL" id="OGC54723.1"/>
    </source>
</evidence>
<feature type="chain" id="PRO_5009514979" description="TrbL/VirB6 plasmid conjugal transfer protein" evidence="2">
    <location>
        <begin position="28"/>
        <end position="418"/>
    </location>
</feature>
<name>A0A1F4VDG5_UNCKA</name>
<reference evidence="3 4" key="1">
    <citation type="journal article" date="2016" name="Nat. Commun.">
        <title>Thousands of microbial genomes shed light on interconnected biogeochemical processes in an aquifer system.</title>
        <authorList>
            <person name="Anantharaman K."/>
            <person name="Brown C.T."/>
            <person name="Hug L.A."/>
            <person name="Sharon I."/>
            <person name="Castelle C.J."/>
            <person name="Probst A.J."/>
            <person name="Thomas B.C."/>
            <person name="Singh A."/>
            <person name="Wilkins M.J."/>
            <person name="Karaoz U."/>
            <person name="Brodie E.L."/>
            <person name="Williams K.H."/>
            <person name="Hubbard S.S."/>
            <person name="Banfield J.F."/>
        </authorList>
    </citation>
    <scope>NUCLEOTIDE SEQUENCE [LARGE SCALE GENOMIC DNA]</scope>
</reference>
<evidence type="ECO:0008006" key="5">
    <source>
        <dbReference type="Google" id="ProtNLM"/>
    </source>
</evidence>
<dbReference type="Proteomes" id="UP000179005">
    <property type="component" value="Unassembled WGS sequence"/>
</dbReference>
<organism evidence="3 4">
    <name type="scientific">candidate division WWE3 bacterium RIFCSPHIGHO2_01_FULL_48_15</name>
    <dbReference type="NCBI Taxonomy" id="1802619"/>
    <lineage>
        <taxon>Bacteria</taxon>
        <taxon>Katanobacteria</taxon>
    </lineage>
</organism>
<evidence type="ECO:0000256" key="2">
    <source>
        <dbReference type="SAM" id="SignalP"/>
    </source>
</evidence>
<accession>A0A1F4VDG5</accession>
<keyword evidence="1" id="KW-0472">Membrane</keyword>
<sequence length="418" mass="44323">MNWRPKPILLGLFAFSLFLVFAAVALARETTGDDYGATFGNLWSDVAETSCETTDLNCLTINTATSMENFLFTQIVGVEYDNVTKGVTAAMIDGEWDRGLAAATGRLLGSVYANPPSVHLAGYFQEKLSNNILNSPAQATVGTDFLNSILNFWERMRDLAYGLFLIIMVSIGLMIILRREIAPRVVISFTNALPKIVIGLALITFSFPLIGLAVDVGLVFGSELVKNTLVPPGINLEKAGEAKSAADASSQFTTKAIGVTLDGLAGDIFGAFVGLIAGVIFGAAFVLISILAILRLLLSYAKILLATIFSPLVILIGTLPGQEGVLSSLTKNILVNVLTFPAVLFFLLLGSFFLQTQGGINVFPDNSGAAGLVAQSSKLFSPQIAASILALISALFAWKAPSMIEAAFEVGGKPRGKK</sequence>
<protein>
    <recommendedName>
        <fullName evidence="5">TrbL/VirB6 plasmid conjugal transfer protein</fullName>
    </recommendedName>
</protein>
<feature type="transmembrane region" description="Helical" evidence="1">
    <location>
        <begin position="159"/>
        <end position="177"/>
    </location>
</feature>
<keyword evidence="2" id="KW-0732">Signal</keyword>
<keyword evidence="1" id="KW-1133">Transmembrane helix</keyword>
<comment type="caution">
    <text evidence="3">The sequence shown here is derived from an EMBL/GenBank/DDBJ whole genome shotgun (WGS) entry which is preliminary data.</text>
</comment>
<dbReference type="EMBL" id="MEVC01000018">
    <property type="protein sequence ID" value="OGC54723.1"/>
    <property type="molecule type" value="Genomic_DNA"/>
</dbReference>
<keyword evidence="1" id="KW-0812">Transmembrane</keyword>
<evidence type="ECO:0000256" key="1">
    <source>
        <dbReference type="SAM" id="Phobius"/>
    </source>
</evidence>
<feature type="signal peptide" evidence="2">
    <location>
        <begin position="1"/>
        <end position="27"/>
    </location>
</feature>
<feature type="transmembrane region" description="Helical" evidence="1">
    <location>
        <begin position="268"/>
        <end position="294"/>
    </location>
</feature>
<feature type="transmembrane region" description="Helical" evidence="1">
    <location>
        <begin position="197"/>
        <end position="220"/>
    </location>
</feature>
<dbReference type="STRING" id="1802619.A2797_01485"/>